<dbReference type="GO" id="GO:0005886">
    <property type="term" value="C:plasma membrane"/>
    <property type="evidence" value="ECO:0007669"/>
    <property type="project" value="UniProtKB-SubCell"/>
</dbReference>
<dbReference type="SUPFAM" id="SSF52540">
    <property type="entry name" value="P-loop containing nucleoside triphosphate hydrolases"/>
    <property type="match status" value="1"/>
</dbReference>
<dbReference type="SUPFAM" id="SSF90123">
    <property type="entry name" value="ABC transporter transmembrane region"/>
    <property type="match status" value="1"/>
</dbReference>
<keyword evidence="5 7" id="KW-1133">Transmembrane helix</keyword>
<keyword evidence="3" id="KW-0547">Nucleotide-binding</keyword>
<evidence type="ECO:0000256" key="4">
    <source>
        <dbReference type="ARBA" id="ARBA00022840"/>
    </source>
</evidence>
<evidence type="ECO:0000259" key="9">
    <source>
        <dbReference type="PROSITE" id="PS50929"/>
    </source>
</evidence>
<sequence>MSARTKPWVKAEQKLGFRAARIPILLSLLPVLCGITQAGCAAALLAGVLHLGPGAWMSVLYALGFIAAAGARAYLQMQVERQNFELGASARRRLRGAVLAALLAQGPAGLRGRHSADLAATAVDRVEAMDGFHARWIPATALAVLGPALVGLAALWVDWRSGLTLLLAGLFVPFAMAVAGIGAGVAAKKQFLAMTRLQIRFLDRIRGISTIVLAGRAADEARALAEAAKELRQRTMRVLRVAFLSSTALDLAAAAALVIIVLRFAPVLHGHTALAPTALFMLLLVPEFFAPLRAFSAVYADRMAVEAVADDFAALPEPPPAVPAVDIRSVAAHGVTLAFEHVTYSWEASRPAVVENLSFKVGRGEMLLLTGASGSGKSTIMDLILGFLAPQSGKVTINGVEMDTLIPAARTKMLGWIGQRPVIFAGTIEENIRFARPAASETELADAIRHAHLTELIASLPQGLKTPIGEGGFGVSGGQAQRIAIARAFLKDAPLLLLDEPTAHLDPAVERDVLESLKHLAAGRTVVLATHSTMAMDFAKTIGAKRLDLDALRYASWRSVTA</sequence>
<dbReference type="InterPro" id="IPR003593">
    <property type="entry name" value="AAA+_ATPase"/>
</dbReference>
<dbReference type="InterPro" id="IPR011527">
    <property type="entry name" value="ABC1_TM_dom"/>
</dbReference>
<dbReference type="PANTHER" id="PTHR24221">
    <property type="entry name" value="ATP-BINDING CASSETTE SUB-FAMILY B"/>
    <property type="match status" value="1"/>
</dbReference>
<dbReference type="Gene3D" id="1.20.1560.10">
    <property type="entry name" value="ABC transporter type 1, transmembrane domain"/>
    <property type="match status" value="1"/>
</dbReference>
<evidence type="ECO:0000256" key="7">
    <source>
        <dbReference type="SAM" id="Phobius"/>
    </source>
</evidence>
<evidence type="ECO:0000256" key="5">
    <source>
        <dbReference type="ARBA" id="ARBA00022989"/>
    </source>
</evidence>
<feature type="transmembrane region" description="Helical" evidence="7">
    <location>
        <begin position="163"/>
        <end position="187"/>
    </location>
</feature>
<dbReference type="InterPro" id="IPR027417">
    <property type="entry name" value="P-loop_NTPase"/>
</dbReference>
<comment type="caution">
    <text evidence="10">The sequence shown here is derived from an EMBL/GenBank/DDBJ whole genome shotgun (WGS) entry which is preliminary data.</text>
</comment>
<evidence type="ECO:0000313" key="10">
    <source>
        <dbReference type="EMBL" id="MBB5372294.1"/>
    </source>
</evidence>
<evidence type="ECO:0000313" key="11">
    <source>
        <dbReference type="Proteomes" id="UP000553706"/>
    </source>
</evidence>
<protein>
    <submittedName>
        <fullName evidence="10">ATP-binding cassette subfamily C protein CydD</fullName>
    </submittedName>
</protein>
<feature type="domain" description="ABC transporter" evidence="8">
    <location>
        <begin position="337"/>
        <end position="562"/>
    </location>
</feature>
<evidence type="ECO:0000256" key="2">
    <source>
        <dbReference type="ARBA" id="ARBA00022692"/>
    </source>
</evidence>
<keyword evidence="4 10" id="KW-0067">ATP-binding</keyword>
<dbReference type="SMART" id="SM00382">
    <property type="entry name" value="AAA"/>
    <property type="match status" value="1"/>
</dbReference>
<dbReference type="InterPro" id="IPR014216">
    <property type="entry name" value="ABC_transptr_CydD"/>
</dbReference>
<reference evidence="10 11" key="1">
    <citation type="submission" date="2020-08" db="EMBL/GenBank/DDBJ databases">
        <title>Genomic Encyclopedia of Type Strains, Phase IV (KMG-IV): sequencing the most valuable type-strain genomes for metagenomic binning, comparative biology and taxonomic classification.</title>
        <authorList>
            <person name="Goeker M."/>
        </authorList>
    </citation>
    <scope>NUCLEOTIDE SEQUENCE [LARGE SCALE GENOMIC DNA]</scope>
    <source>
        <strain evidence="10 11">DSM 27026</strain>
    </source>
</reference>
<dbReference type="PROSITE" id="PS50893">
    <property type="entry name" value="ABC_TRANSPORTER_2"/>
    <property type="match status" value="1"/>
</dbReference>
<accession>A0A840V9T9</accession>
<keyword evidence="11" id="KW-1185">Reference proteome</keyword>
<feature type="domain" description="ABC transmembrane type-1" evidence="9">
    <location>
        <begin position="24"/>
        <end position="304"/>
    </location>
</feature>
<comment type="subcellular location">
    <subcellularLocation>
        <location evidence="1">Cell membrane</location>
        <topology evidence="1">Multi-pass membrane protein</topology>
    </subcellularLocation>
</comment>
<dbReference type="InterPro" id="IPR039421">
    <property type="entry name" value="Type_1_exporter"/>
</dbReference>
<dbReference type="Gene3D" id="3.40.50.300">
    <property type="entry name" value="P-loop containing nucleotide triphosphate hydrolases"/>
    <property type="match status" value="1"/>
</dbReference>
<feature type="transmembrane region" description="Helical" evidence="7">
    <location>
        <begin position="55"/>
        <end position="75"/>
    </location>
</feature>
<dbReference type="Pfam" id="PF00005">
    <property type="entry name" value="ABC_tran"/>
    <property type="match status" value="1"/>
</dbReference>
<evidence type="ECO:0000256" key="6">
    <source>
        <dbReference type="ARBA" id="ARBA00023136"/>
    </source>
</evidence>
<dbReference type="InterPro" id="IPR017871">
    <property type="entry name" value="ABC_transporter-like_CS"/>
</dbReference>
<keyword evidence="6 7" id="KW-0472">Membrane</keyword>
<name>A0A840V9T9_9PROT</name>
<dbReference type="GO" id="GO:0016887">
    <property type="term" value="F:ATP hydrolysis activity"/>
    <property type="evidence" value="ECO:0007669"/>
    <property type="project" value="InterPro"/>
</dbReference>
<dbReference type="EMBL" id="JACHFJ010000002">
    <property type="protein sequence ID" value="MBB5372294.1"/>
    <property type="molecule type" value="Genomic_DNA"/>
</dbReference>
<dbReference type="GO" id="GO:0140359">
    <property type="term" value="F:ABC-type transporter activity"/>
    <property type="evidence" value="ECO:0007669"/>
    <property type="project" value="InterPro"/>
</dbReference>
<dbReference type="AlphaFoldDB" id="A0A840V9T9"/>
<dbReference type="PROSITE" id="PS50929">
    <property type="entry name" value="ABC_TM1F"/>
    <property type="match status" value="1"/>
</dbReference>
<dbReference type="CDD" id="cd18584">
    <property type="entry name" value="ABC_6TM_AarD_CydD"/>
    <property type="match status" value="1"/>
</dbReference>
<evidence type="ECO:0000256" key="1">
    <source>
        <dbReference type="ARBA" id="ARBA00004651"/>
    </source>
</evidence>
<organism evidence="10 11">
    <name type="scientific">Acidocella aromatica</name>
    <dbReference type="NCBI Taxonomy" id="1303579"/>
    <lineage>
        <taxon>Bacteria</taxon>
        <taxon>Pseudomonadati</taxon>
        <taxon>Pseudomonadota</taxon>
        <taxon>Alphaproteobacteria</taxon>
        <taxon>Acetobacterales</taxon>
        <taxon>Acidocellaceae</taxon>
        <taxon>Acidocella</taxon>
    </lineage>
</organism>
<dbReference type="Pfam" id="PF00664">
    <property type="entry name" value="ABC_membrane"/>
    <property type="match status" value="1"/>
</dbReference>
<evidence type="ECO:0000259" key="8">
    <source>
        <dbReference type="PROSITE" id="PS50893"/>
    </source>
</evidence>
<dbReference type="PANTHER" id="PTHR24221:SF590">
    <property type="entry name" value="COMPONENT LINKED WITH THE ASSEMBLY OF CYTOCHROME' TRANSPORT TRANSMEMBRANE ATP-BINDING PROTEIN ABC TRANSPORTER CYDD-RELATED"/>
    <property type="match status" value="1"/>
</dbReference>
<feature type="transmembrane region" description="Helical" evidence="7">
    <location>
        <begin position="274"/>
        <end position="295"/>
    </location>
</feature>
<feature type="transmembrane region" description="Helical" evidence="7">
    <location>
        <begin position="238"/>
        <end position="262"/>
    </location>
</feature>
<dbReference type="Proteomes" id="UP000553706">
    <property type="component" value="Unassembled WGS sequence"/>
</dbReference>
<keyword evidence="2 7" id="KW-0812">Transmembrane</keyword>
<proteinExistence type="predicted"/>
<gene>
    <name evidence="10" type="ORF">HNP71_000532</name>
</gene>
<dbReference type="GO" id="GO:0005524">
    <property type="term" value="F:ATP binding"/>
    <property type="evidence" value="ECO:0007669"/>
    <property type="project" value="UniProtKB-KW"/>
</dbReference>
<evidence type="ECO:0000256" key="3">
    <source>
        <dbReference type="ARBA" id="ARBA00022741"/>
    </source>
</evidence>
<dbReference type="InterPro" id="IPR003439">
    <property type="entry name" value="ABC_transporter-like_ATP-bd"/>
</dbReference>
<feature type="transmembrane region" description="Helical" evidence="7">
    <location>
        <begin position="24"/>
        <end position="49"/>
    </location>
</feature>
<dbReference type="InterPro" id="IPR036640">
    <property type="entry name" value="ABC1_TM_sf"/>
</dbReference>
<dbReference type="RefSeq" id="WP_183265310.1">
    <property type="nucleotide sequence ID" value="NZ_JACHFJ010000002.1"/>
</dbReference>
<dbReference type="NCBIfam" id="TIGR02857">
    <property type="entry name" value="CydD"/>
    <property type="match status" value="1"/>
</dbReference>
<feature type="transmembrane region" description="Helical" evidence="7">
    <location>
        <begin position="136"/>
        <end position="157"/>
    </location>
</feature>
<dbReference type="GO" id="GO:0042883">
    <property type="term" value="P:cysteine transport"/>
    <property type="evidence" value="ECO:0007669"/>
    <property type="project" value="InterPro"/>
</dbReference>
<dbReference type="CDD" id="cd03228">
    <property type="entry name" value="ABCC_MRP_Like"/>
    <property type="match status" value="1"/>
</dbReference>
<dbReference type="PROSITE" id="PS00211">
    <property type="entry name" value="ABC_TRANSPORTER_1"/>
    <property type="match status" value="1"/>
</dbReference>